<evidence type="ECO:0000256" key="12">
    <source>
        <dbReference type="ARBA" id="ARBA00023012"/>
    </source>
</evidence>
<dbReference type="PANTHER" id="PTHR45528:SF1">
    <property type="entry name" value="SENSOR HISTIDINE KINASE CPXA"/>
    <property type="match status" value="1"/>
</dbReference>
<keyword evidence="12" id="KW-0902">Two-component regulatory system</keyword>
<dbReference type="GO" id="GO:0005886">
    <property type="term" value="C:plasma membrane"/>
    <property type="evidence" value="ECO:0007669"/>
    <property type="project" value="UniProtKB-SubCell"/>
</dbReference>
<evidence type="ECO:0000256" key="1">
    <source>
        <dbReference type="ARBA" id="ARBA00000085"/>
    </source>
</evidence>
<evidence type="ECO:0000256" key="7">
    <source>
        <dbReference type="ARBA" id="ARBA00022692"/>
    </source>
</evidence>
<evidence type="ECO:0000256" key="5">
    <source>
        <dbReference type="ARBA" id="ARBA00022553"/>
    </source>
</evidence>
<name>A0A174LXT9_9FIRM</name>
<reference evidence="17 18" key="1">
    <citation type="submission" date="2015-09" db="EMBL/GenBank/DDBJ databases">
        <authorList>
            <consortium name="Pathogen Informatics"/>
        </authorList>
    </citation>
    <scope>NUCLEOTIDE SEQUENCE [LARGE SCALE GENOMIC DNA]</scope>
    <source>
        <strain evidence="17 18">2789STDY5608850</strain>
    </source>
</reference>
<sequence>MKRKKEHAVLLHILFVILVVTGISIMYNNPHYGEGISWLTNETYEDTPEFIRQFKTDIDDIFNYIKYKEVFESNGKLAYDKPVVRVTTGPGEVREYTVDEMVRMAKSMGYYLNEKFKVDGRYTPEEGEQDIRVDWRSYDPDHQDSEPGESYTTMAELAKEVLAHVGNYYAFHYKFIQNPSNLKFRVSFKGDSEAPKLYNNTVIDNPEELKALGRYIYVTGESLYVDTNLNTTLKTISAQLEKSNPYNNSNYYMVVAVNTAYPVQDSYSEAAKSYDHMRLLFIIGLVSLIIGILGSAASLYFMVSMTGHQNSEHDAVVLGRIDRIATETCLILFVVAAMCALFLGEHVGYKVIHLFLSEDRWYYGELAARMVILYAVGMVAAFSMIRRYKAGTLWTGSLTSRICVNISLYIKNHRFTTRLALGYSCYFIFNCVIIATGAFVYFTYDSMESRILTGILVLALLCMDSWVFHQLYKNAWETDQINEALLKISHGDTKYKINAEEFDGKERELAENINHISRGLDTALQEKVRSERLKADLITNVSHDIKTPLTSIINYVDLIKREHLQDPKIQGYLEVLEQKSQRLKTLTEDLVEASKASSGNLKIELTNIDFVELIYQTNGEFEEKFLVRHLELVSSFPEETVIIQADGRHLWRVLENLYNNAFKYAMEYSRVYVDVIAGDSQVLFTIKNVSENPLNIKGDELTERFVRGDVARTTEGSGLGLSIAKSLTELLGGKFTIYIDGDLFKVQLAFPRQNGKGNS</sequence>
<keyword evidence="8" id="KW-0547">Nucleotide-binding</keyword>
<accession>A0A174LXT9</accession>
<dbReference type="InterPro" id="IPR003661">
    <property type="entry name" value="HisK_dim/P_dom"/>
</dbReference>
<dbReference type="Pfam" id="PF02518">
    <property type="entry name" value="HATPase_c"/>
    <property type="match status" value="1"/>
</dbReference>
<feature type="transmembrane region" description="Helical" evidence="15">
    <location>
        <begin position="450"/>
        <end position="468"/>
    </location>
</feature>
<evidence type="ECO:0000256" key="6">
    <source>
        <dbReference type="ARBA" id="ARBA00022679"/>
    </source>
</evidence>
<keyword evidence="11 15" id="KW-1133">Transmembrane helix</keyword>
<dbReference type="Proteomes" id="UP000095651">
    <property type="component" value="Unassembled WGS sequence"/>
</dbReference>
<dbReference type="GO" id="GO:0005524">
    <property type="term" value="F:ATP binding"/>
    <property type="evidence" value="ECO:0007669"/>
    <property type="project" value="UniProtKB-KW"/>
</dbReference>
<gene>
    <name evidence="17" type="primary">phoR_13</name>
    <name evidence="17" type="ORF">ERS852407_05491</name>
</gene>
<feature type="transmembrane region" description="Helical" evidence="15">
    <location>
        <begin position="7"/>
        <end position="27"/>
    </location>
</feature>
<evidence type="ECO:0000256" key="8">
    <source>
        <dbReference type="ARBA" id="ARBA00022741"/>
    </source>
</evidence>
<dbReference type="CDD" id="cd00082">
    <property type="entry name" value="HisKA"/>
    <property type="match status" value="1"/>
</dbReference>
<keyword evidence="13 15" id="KW-0472">Membrane</keyword>
<evidence type="ECO:0000256" key="13">
    <source>
        <dbReference type="ARBA" id="ARBA00023136"/>
    </source>
</evidence>
<dbReference type="GO" id="GO:0000155">
    <property type="term" value="F:phosphorelay sensor kinase activity"/>
    <property type="evidence" value="ECO:0007669"/>
    <property type="project" value="InterPro"/>
</dbReference>
<evidence type="ECO:0000313" key="18">
    <source>
        <dbReference type="Proteomes" id="UP000095651"/>
    </source>
</evidence>
<evidence type="ECO:0000256" key="11">
    <source>
        <dbReference type="ARBA" id="ARBA00022989"/>
    </source>
</evidence>
<dbReference type="EC" id="2.7.13.3" evidence="3"/>
<keyword evidence="10" id="KW-0067">ATP-binding</keyword>
<keyword evidence="7 15" id="KW-0812">Transmembrane</keyword>
<dbReference type="PROSITE" id="PS50109">
    <property type="entry name" value="HIS_KIN"/>
    <property type="match status" value="1"/>
</dbReference>
<evidence type="ECO:0000256" key="4">
    <source>
        <dbReference type="ARBA" id="ARBA00022475"/>
    </source>
</evidence>
<dbReference type="Gene3D" id="1.10.287.130">
    <property type="match status" value="1"/>
</dbReference>
<comment type="catalytic activity">
    <reaction evidence="1">
        <text>ATP + protein L-histidine = ADP + protein N-phospho-L-histidine.</text>
        <dbReference type="EC" id="2.7.13.3"/>
    </reaction>
</comment>
<dbReference type="InterPro" id="IPR005467">
    <property type="entry name" value="His_kinase_dom"/>
</dbReference>
<dbReference type="SUPFAM" id="SSF55874">
    <property type="entry name" value="ATPase domain of HSP90 chaperone/DNA topoisomerase II/histidine kinase"/>
    <property type="match status" value="1"/>
</dbReference>
<dbReference type="InterPro" id="IPR036890">
    <property type="entry name" value="HATPase_C_sf"/>
</dbReference>
<evidence type="ECO:0000259" key="16">
    <source>
        <dbReference type="PROSITE" id="PS50109"/>
    </source>
</evidence>
<feature type="transmembrane region" description="Helical" evidence="15">
    <location>
        <begin position="279"/>
        <end position="303"/>
    </location>
</feature>
<organism evidence="17 18">
    <name type="scientific">Hungatella hathewayi</name>
    <dbReference type="NCBI Taxonomy" id="154046"/>
    <lineage>
        <taxon>Bacteria</taxon>
        <taxon>Bacillati</taxon>
        <taxon>Bacillota</taxon>
        <taxon>Clostridia</taxon>
        <taxon>Lachnospirales</taxon>
        <taxon>Lachnospiraceae</taxon>
        <taxon>Hungatella</taxon>
    </lineage>
</organism>
<dbReference type="SMART" id="SM00388">
    <property type="entry name" value="HisKA"/>
    <property type="match status" value="1"/>
</dbReference>
<evidence type="ECO:0000256" key="2">
    <source>
        <dbReference type="ARBA" id="ARBA00004651"/>
    </source>
</evidence>
<keyword evidence="4" id="KW-1003">Cell membrane</keyword>
<dbReference type="InterPro" id="IPR036097">
    <property type="entry name" value="HisK_dim/P_sf"/>
</dbReference>
<feature type="transmembrane region" description="Helical" evidence="15">
    <location>
        <begin position="324"/>
        <end position="343"/>
    </location>
</feature>
<keyword evidence="9 17" id="KW-0418">Kinase</keyword>
<feature type="domain" description="Histidine kinase" evidence="16">
    <location>
        <begin position="540"/>
        <end position="754"/>
    </location>
</feature>
<protein>
    <recommendedName>
        <fullName evidence="3">histidine kinase</fullName>
        <ecNumber evidence="3">2.7.13.3</ecNumber>
    </recommendedName>
</protein>
<evidence type="ECO:0000313" key="17">
    <source>
        <dbReference type="EMBL" id="CUP27497.1"/>
    </source>
</evidence>
<dbReference type="SMART" id="SM00387">
    <property type="entry name" value="HATPase_c"/>
    <property type="match status" value="1"/>
</dbReference>
<dbReference type="InterPro" id="IPR050398">
    <property type="entry name" value="HssS/ArlS-like"/>
</dbReference>
<comment type="subcellular location">
    <subcellularLocation>
        <location evidence="2">Cell membrane</location>
        <topology evidence="2">Multi-pass membrane protein</topology>
    </subcellularLocation>
</comment>
<dbReference type="RefSeq" id="WP_055660032.1">
    <property type="nucleotide sequence ID" value="NZ_CABIXC010000023.1"/>
</dbReference>
<dbReference type="InterPro" id="IPR003594">
    <property type="entry name" value="HATPase_dom"/>
</dbReference>
<evidence type="ECO:0000256" key="3">
    <source>
        <dbReference type="ARBA" id="ARBA00012438"/>
    </source>
</evidence>
<evidence type="ECO:0000256" key="9">
    <source>
        <dbReference type="ARBA" id="ARBA00022777"/>
    </source>
</evidence>
<feature type="coiled-coil region" evidence="14">
    <location>
        <begin position="569"/>
        <end position="596"/>
    </location>
</feature>
<dbReference type="Gene3D" id="3.30.565.10">
    <property type="entry name" value="Histidine kinase-like ATPase, C-terminal domain"/>
    <property type="match status" value="1"/>
</dbReference>
<keyword evidence="14" id="KW-0175">Coiled coil</keyword>
<dbReference type="PANTHER" id="PTHR45528">
    <property type="entry name" value="SENSOR HISTIDINE KINASE CPXA"/>
    <property type="match status" value="1"/>
</dbReference>
<evidence type="ECO:0000256" key="10">
    <source>
        <dbReference type="ARBA" id="ARBA00022840"/>
    </source>
</evidence>
<dbReference type="EMBL" id="CYZE01000023">
    <property type="protein sequence ID" value="CUP27497.1"/>
    <property type="molecule type" value="Genomic_DNA"/>
</dbReference>
<dbReference type="AlphaFoldDB" id="A0A174LXT9"/>
<dbReference type="Pfam" id="PF00512">
    <property type="entry name" value="HisKA"/>
    <property type="match status" value="1"/>
</dbReference>
<proteinExistence type="predicted"/>
<dbReference type="SUPFAM" id="SSF47384">
    <property type="entry name" value="Homodimeric domain of signal transducing histidine kinase"/>
    <property type="match status" value="1"/>
</dbReference>
<feature type="transmembrane region" description="Helical" evidence="15">
    <location>
        <begin position="363"/>
        <end position="385"/>
    </location>
</feature>
<evidence type="ECO:0000256" key="14">
    <source>
        <dbReference type="SAM" id="Coils"/>
    </source>
</evidence>
<evidence type="ECO:0000256" key="15">
    <source>
        <dbReference type="SAM" id="Phobius"/>
    </source>
</evidence>
<keyword evidence="6 17" id="KW-0808">Transferase</keyword>
<feature type="transmembrane region" description="Helical" evidence="15">
    <location>
        <begin position="420"/>
        <end position="444"/>
    </location>
</feature>
<keyword evidence="5" id="KW-0597">Phosphoprotein</keyword>